<sequence length="148" mass="15769">MADQNGPIYDAPALAVSVALEREGKYLLVLRANPPAQHMYAFPGGRVDPDEKLEDAALRELAEETGLKAANPKPFASFDLPSRRADGSLSSHFLLTVFVAEDCGGDAKALDDAKAVGWYSPAEIRNLPVPESMLTCIDMLTGATPPNG</sequence>
<dbReference type="PANTHER" id="PTHR43736">
    <property type="entry name" value="ADP-RIBOSE PYROPHOSPHATASE"/>
    <property type="match status" value="1"/>
</dbReference>
<comment type="similarity">
    <text evidence="3">Belongs to the Nudix hydrolase family.</text>
</comment>
<dbReference type="Pfam" id="PF00293">
    <property type="entry name" value="NUDIX"/>
    <property type="match status" value="1"/>
</dbReference>
<feature type="domain" description="Nudix hydrolase" evidence="4">
    <location>
        <begin position="11"/>
        <end position="141"/>
    </location>
</feature>
<dbReference type="PROSITE" id="PS00893">
    <property type="entry name" value="NUDIX_BOX"/>
    <property type="match status" value="1"/>
</dbReference>
<comment type="cofactor">
    <cofactor evidence="1">
        <name>Mg(2+)</name>
        <dbReference type="ChEBI" id="CHEBI:18420"/>
    </cofactor>
</comment>
<protein>
    <submittedName>
        <fullName evidence="5">NUDIX hydrolase</fullName>
    </submittedName>
</protein>
<dbReference type="InterPro" id="IPR020476">
    <property type="entry name" value="Nudix_hydrolase"/>
</dbReference>
<evidence type="ECO:0000256" key="1">
    <source>
        <dbReference type="ARBA" id="ARBA00001946"/>
    </source>
</evidence>
<keyword evidence="2 3" id="KW-0378">Hydrolase</keyword>
<accession>A0ABT3Z780</accession>
<dbReference type="Gene3D" id="3.90.79.10">
    <property type="entry name" value="Nucleoside Triphosphate Pyrophosphohydrolase"/>
    <property type="match status" value="1"/>
</dbReference>
<dbReference type="EMBL" id="JAOVZR010000001">
    <property type="protein sequence ID" value="MCY0147610.1"/>
    <property type="molecule type" value="Genomic_DNA"/>
</dbReference>
<evidence type="ECO:0000256" key="2">
    <source>
        <dbReference type="ARBA" id="ARBA00022801"/>
    </source>
</evidence>
<dbReference type="CDD" id="cd04673">
    <property type="entry name" value="NUDIX_ADPRase"/>
    <property type="match status" value="1"/>
</dbReference>
<reference evidence="5" key="1">
    <citation type="submission" date="2022-10" db="EMBL/GenBank/DDBJ databases">
        <title>Hoeflea sp. G2-23, isolated from marine algae.</title>
        <authorList>
            <person name="Kristyanto S."/>
            <person name="Kim J.M."/>
            <person name="Jeon C.O."/>
        </authorList>
    </citation>
    <scope>NUCLEOTIDE SEQUENCE</scope>
    <source>
        <strain evidence="5">G2-23</strain>
    </source>
</reference>
<dbReference type="SUPFAM" id="SSF55811">
    <property type="entry name" value="Nudix"/>
    <property type="match status" value="1"/>
</dbReference>
<evidence type="ECO:0000256" key="3">
    <source>
        <dbReference type="RuleBase" id="RU003476"/>
    </source>
</evidence>
<proteinExistence type="inferred from homology"/>
<gene>
    <name evidence="5" type="ORF">OEG84_07750</name>
</gene>
<evidence type="ECO:0000313" key="5">
    <source>
        <dbReference type="EMBL" id="MCY0147610.1"/>
    </source>
</evidence>
<dbReference type="GO" id="GO:0016787">
    <property type="term" value="F:hydrolase activity"/>
    <property type="evidence" value="ECO:0007669"/>
    <property type="project" value="UniProtKB-KW"/>
</dbReference>
<dbReference type="PRINTS" id="PR00502">
    <property type="entry name" value="NUDIXFAMILY"/>
</dbReference>
<dbReference type="InterPro" id="IPR020084">
    <property type="entry name" value="NUDIX_hydrolase_CS"/>
</dbReference>
<organism evidence="5 6">
    <name type="scientific">Hoeflea algicola</name>
    <dbReference type="NCBI Taxonomy" id="2983763"/>
    <lineage>
        <taxon>Bacteria</taxon>
        <taxon>Pseudomonadati</taxon>
        <taxon>Pseudomonadota</taxon>
        <taxon>Alphaproteobacteria</taxon>
        <taxon>Hyphomicrobiales</taxon>
        <taxon>Rhizobiaceae</taxon>
        <taxon>Hoeflea</taxon>
    </lineage>
</organism>
<comment type="caution">
    <text evidence="5">The sequence shown here is derived from an EMBL/GenBank/DDBJ whole genome shotgun (WGS) entry which is preliminary data.</text>
</comment>
<dbReference type="InterPro" id="IPR000086">
    <property type="entry name" value="NUDIX_hydrolase_dom"/>
</dbReference>
<dbReference type="Proteomes" id="UP001073227">
    <property type="component" value="Unassembled WGS sequence"/>
</dbReference>
<dbReference type="PROSITE" id="PS51462">
    <property type="entry name" value="NUDIX"/>
    <property type="match status" value="1"/>
</dbReference>
<evidence type="ECO:0000313" key="6">
    <source>
        <dbReference type="Proteomes" id="UP001073227"/>
    </source>
</evidence>
<name>A0ABT3Z780_9HYPH</name>
<dbReference type="PANTHER" id="PTHR43736:SF1">
    <property type="entry name" value="DIHYDRONEOPTERIN TRIPHOSPHATE DIPHOSPHATASE"/>
    <property type="match status" value="1"/>
</dbReference>
<evidence type="ECO:0000259" key="4">
    <source>
        <dbReference type="PROSITE" id="PS51462"/>
    </source>
</evidence>
<dbReference type="RefSeq" id="WP_267653210.1">
    <property type="nucleotide sequence ID" value="NZ_JAOVZR010000001.1"/>
</dbReference>
<keyword evidence="6" id="KW-1185">Reference proteome</keyword>
<dbReference type="InterPro" id="IPR015797">
    <property type="entry name" value="NUDIX_hydrolase-like_dom_sf"/>
</dbReference>